<gene>
    <name evidence="2" type="ORF">SMAR0320_LOCUS7662</name>
</gene>
<feature type="region of interest" description="Disordered" evidence="1">
    <location>
        <begin position="59"/>
        <end position="78"/>
    </location>
</feature>
<reference evidence="2" key="1">
    <citation type="submission" date="2021-01" db="EMBL/GenBank/DDBJ databases">
        <authorList>
            <person name="Corre E."/>
            <person name="Pelletier E."/>
            <person name="Niang G."/>
            <person name="Scheremetjew M."/>
            <person name="Finn R."/>
            <person name="Kale V."/>
            <person name="Holt S."/>
            <person name="Cochrane G."/>
            <person name="Meng A."/>
            <person name="Brown T."/>
            <person name="Cohen L."/>
        </authorList>
    </citation>
    <scope>NUCLEOTIDE SEQUENCE</scope>
    <source>
        <strain evidence="2">SM1012Den-03</strain>
    </source>
</reference>
<feature type="compositionally biased region" description="Low complexity" evidence="1">
    <location>
        <begin position="67"/>
        <end position="78"/>
    </location>
</feature>
<evidence type="ECO:0000256" key="1">
    <source>
        <dbReference type="SAM" id="MobiDB-lite"/>
    </source>
</evidence>
<accession>A0A7S2L1D1</accession>
<dbReference type="AlphaFoldDB" id="A0A7S2L1D1"/>
<proteinExistence type="predicted"/>
<organism evidence="2">
    <name type="scientific">Skeletonema marinoi</name>
    <dbReference type="NCBI Taxonomy" id="267567"/>
    <lineage>
        <taxon>Eukaryota</taxon>
        <taxon>Sar</taxon>
        <taxon>Stramenopiles</taxon>
        <taxon>Ochrophyta</taxon>
        <taxon>Bacillariophyta</taxon>
        <taxon>Coscinodiscophyceae</taxon>
        <taxon>Thalassiosirophycidae</taxon>
        <taxon>Thalassiosirales</taxon>
        <taxon>Skeletonemataceae</taxon>
        <taxon>Skeletonema</taxon>
        <taxon>Skeletonema marinoi-dohrnii complex</taxon>
    </lineage>
</organism>
<protein>
    <submittedName>
        <fullName evidence="2">Uncharacterized protein</fullName>
    </submittedName>
</protein>
<name>A0A7S2L1D1_9STRA</name>
<dbReference type="EMBL" id="HBGZ01010674">
    <property type="protein sequence ID" value="CAD9592986.1"/>
    <property type="molecule type" value="Transcribed_RNA"/>
</dbReference>
<sequence length="156" mass="16927">MKNYKELSTVVLFAILVHSALTASLVNIFMTLHGVGGGGDGMESWSSDSDLYFSDALSGSENRHDVSSSSTTTSRGDDSWLISSCTDSSSSSCNVPQQQSLAKKKIVSDDNISLETYSAMLTKHRLNEVGGGDDAAAETIESLRRRAKQSKFRYMR</sequence>
<evidence type="ECO:0000313" key="2">
    <source>
        <dbReference type="EMBL" id="CAD9592986.1"/>
    </source>
</evidence>